<organism evidence="7 8">
    <name type="scientific">Actinokineospora xionganensis</name>
    <dbReference type="NCBI Taxonomy" id="2684470"/>
    <lineage>
        <taxon>Bacteria</taxon>
        <taxon>Bacillati</taxon>
        <taxon>Actinomycetota</taxon>
        <taxon>Actinomycetes</taxon>
        <taxon>Pseudonocardiales</taxon>
        <taxon>Pseudonocardiaceae</taxon>
        <taxon>Actinokineospora</taxon>
    </lineage>
</organism>
<dbReference type="Pfam" id="PF00933">
    <property type="entry name" value="Glyco_hydro_3"/>
    <property type="match status" value="1"/>
</dbReference>
<keyword evidence="8" id="KW-1185">Reference proteome</keyword>
<dbReference type="Proteomes" id="UP000734823">
    <property type="component" value="Unassembled WGS sequence"/>
</dbReference>
<proteinExistence type="inferred from homology"/>
<dbReference type="GO" id="GO:0016787">
    <property type="term" value="F:hydrolase activity"/>
    <property type="evidence" value="ECO:0007669"/>
    <property type="project" value="UniProtKB-KW"/>
</dbReference>
<dbReference type="InterPro" id="IPR001764">
    <property type="entry name" value="Glyco_hydro_3_N"/>
</dbReference>
<evidence type="ECO:0000259" key="6">
    <source>
        <dbReference type="Pfam" id="PF00933"/>
    </source>
</evidence>
<dbReference type="SUPFAM" id="SSF51445">
    <property type="entry name" value="(Trans)glycosidases"/>
    <property type="match status" value="1"/>
</dbReference>
<sequence length="319" mass="33382">MAPRARLAQLLIIGVDPSGPGQALAAVRDAQVGGIFLGGEATEMLVGGRLAEVTSAAVLPLTVAVDDEGGRVQRLDRLDGDLPSARDMARTMTEGQVRVLARDRAGRMRARGITLDFAPVVDLSAAPGPTVIGDRSFSDDPATATRYAGAFADGLRDGGLLPVLKHFPGHGHGSGDSHKAAVRTPALADLGGDLHPYRELPKAGPVAVMFGHLDVPGLTDGVPASLHPSAYRLLRDDLRFGGLTVTDDLGGMRAVSDRYDLPEAVLLALQAGVDIPFWSSGVRLTEVLDRLEAALRDGELAESRVTEALERVLAAKSAC</sequence>
<comment type="catalytic activity">
    <reaction evidence="1">
        <text>Hydrolysis of terminal non-reducing N-acetyl-D-hexosamine residues in N-acetyl-beta-D-hexosaminides.</text>
        <dbReference type="EC" id="3.2.1.52"/>
    </reaction>
</comment>
<dbReference type="InterPro" id="IPR036962">
    <property type="entry name" value="Glyco_hydro_3_N_sf"/>
</dbReference>
<evidence type="ECO:0000256" key="4">
    <source>
        <dbReference type="ARBA" id="ARBA00022801"/>
    </source>
</evidence>
<dbReference type="InterPro" id="IPR019800">
    <property type="entry name" value="Glyco_hydro_3_AS"/>
</dbReference>
<dbReference type="PANTHER" id="PTHR30480:SF13">
    <property type="entry name" value="BETA-HEXOSAMINIDASE"/>
    <property type="match status" value="1"/>
</dbReference>
<dbReference type="PROSITE" id="PS00775">
    <property type="entry name" value="GLYCOSYL_HYDROL_F3"/>
    <property type="match status" value="1"/>
</dbReference>
<protein>
    <recommendedName>
        <fullName evidence="3">beta-N-acetylhexosaminidase</fullName>
        <ecNumber evidence="3">3.2.1.52</ecNumber>
    </recommendedName>
</protein>
<evidence type="ECO:0000256" key="2">
    <source>
        <dbReference type="ARBA" id="ARBA00005336"/>
    </source>
</evidence>
<accession>A0ABR7L635</accession>
<dbReference type="EMBL" id="JABVED010000006">
    <property type="protein sequence ID" value="MBC6448104.1"/>
    <property type="molecule type" value="Genomic_DNA"/>
</dbReference>
<evidence type="ECO:0000256" key="1">
    <source>
        <dbReference type="ARBA" id="ARBA00001231"/>
    </source>
</evidence>
<evidence type="ECO:0000313" key="7">
    <source>
        <dbReference type="EMBL" id="MBC6448104.1"/>
    </source>
</evidence>
<keyword evidence="5" id="KW-0326">Glycosidase</keyword>
<gene>
    <name evidence="7" type="ORF">GPZ80_13090</name>
</gene>
<dbReference type="InterPro" id="IPR050226">
    <property type="entry name" value="NagZ_Beta-hexosaminidase"/>
</dbReference>
<dbReference type="PANTHER" id="PTHR30480">
    <property type="entry name" value="BETA-HEXOSAMINIDASE-RELATED"/>
    <property type="match status" value="1"/>
</dbReference>
<evidence type="ECO:0000256" key="3">
    <source>
        <dbReference type="ARBA" id="ARBA00012663"/>
    </source>
</evidence>
<dbReference type="Gene3D" id="3.20.20.300">
    <property type="entry name" value="Glycoside hydrolase, family 3, N-terminal domain"/>
    <property type="match status" value="1"/>
</dbReference>
<dbReference type="InterPro" id="IPR017853">
    <property type="entry name" value="GH"/>
</dbReference>
<comment type="caution">
    <text evidence="7">The sequence shown here is derived from an EMBL/GenBank/DDBJ whole genome shotgun (WGS) entry which is preliminary data.</text>
</comment>
<evidence type="ECO:0000313" key="8">
    <source>
        <dbReference type="Proteomes" id="UP000734823"/>
    </source>
</evidence>
<feature type="domain" description="Glycoside hydrolase family 3 N-terminal" evidence="6">
    <location>
        <begin position="6"/>
        <end position="314"/>
    </location>
</feature>
<name>A0ABR7L635_9PSEU</name>
<reference evidence="7 8" key="1">
    <citation type="submission" date="2020-06" db="EMBL/GenBank/DDBJ databases">
        <title>Actinokineospora xiongansis sp. nov., isolated from soil of Baiyangdian.</title>
        <authorList>
            <person name="Zhang X."/>
        </authorList>
    </citation>
    <scope>NUCLEOTIDE SEQUENCE [LARGE SCALE GENOMIC DNA]</scope>
    <source>
        <strain evidence="7 8">HBU206404</strain>
    </source>
</reference>
<evidence type="ECO:0000256" key="5">
    <source>
        <dbReference type="ARBA" id="ARBA00023295"/>
    </source>
</evidence>
<comment type="similarity">
    <text evidence="2">Belongs to the glycosyl hydrolase 3 family.</text>
</comment>
<dbReference type="EC" id="3.2.1.52" evidence="3"/>
<keyword evidence="4 7" id="KW-0378">Hydrolase</keyword>